<organism evidence="1 2">
    <name type="scientific">Brachionus plicatilis</name>
    <name type="common">Marine rotifer</name>
    <name type="synonym">Brachionus muelleri</name>
    <dbReference type="NCBI Taxonomy" id="10195"/>
    <lineage>
        <taxon>Eukaryota</taxon>
        <taxon>Metazoa</taxon>
        <taxon>Spiralia</taxon>
        <taxon>Gnathifera</taxon>
        <taxon>Rotifera</taxon>
        <taxon>Eurotatoria</taxon>
        <taxon>Monogononta</taxon>
        <taxon>Pseudotrocha</taxon>
        <taxon>Ploima</taxon>
        <taxon>Brachionidae</taxon>
        <taxon>Brachionus</taxon>
    </lineage>
</organism>
<reference evidence="1 2" key="1">
    <citation type="journal article" date="2018" name="Sci. Rep.">
        <title>Genomic signatures of local adaptation to the degree of environmental predictability in rotifers.</title>
        <authorList>
            <person name="Franch-Gras L."/>
            <person name="Hahn C."/>
            <person name="Garcia-Roger E.M."/>
            <person name="Carmona M.J."/>
            <person name="Serra M."/>
            <person name="Gomez A."/>
        </authorList>
    </citation>
    <scope>NUCLEOTIDE SEQUENCE [LARGE SCALE GENOMIC DNA]</scope>
    <source>
        <strain evidence="1">HYR1</strain>
    </source>
</reference>
<dbReference type="PANTHER" id="PTHR28457:SF2">
    <property type="entry name" value="SIMILAR TO 4930578I06RIK PROTEIN"/>
    <property type="match status" value="1"/>
</dbReference>
<comment type="caution">
    <text evidence="1">The sequence shown here is derived from an EMBL/GenBank/DDBJ whole genome shotgun (WGS) entry which is preliminary data.</text>
</comment>
<protein>
    <submittedName>
        <fullName evidence="1">Uncharacterized protein</fullName>
    </submittedName>
</protein>
<dbReference type="PANTHER" id="PTHR28457">
    <property type="entry name" value="COILED-COIL DOMAIN-CONTAINING PROTEIN 189"/>
    <property type="match status" value="1"/>
</dbReference>
<sequence>MKIDQFIHFSHYILIHSLNASRLKNFLKFIYATNHIELAENLNCFKMSLTREAIKRIALSNTKNDALNLLRQNITPNYKIRSDLWRHEIFLNIICDLVNHCLKKGFTIDQCLACSHFFENLLSLIRKPSSKLPSLVDHIMEHLKKLSPKFSNKSLQEFIDYLNITILTHFNLYKYVFCFDRDDNSLVVKNDFHFPSIPTPDADSKNVKPYETWLYEQKIKSLDQKEVEIKKNFENKRSELMQEEENALKLIDFIKNDAYGANKPLDEDAMKKLIDITSIPVIDAAKNLLKCDLNEVKEKIYNSKQKQEIIKAESSMSAVVEAQKAKQSDSITPKGKKNLYKLTKNNNLFKKLKKKVFILKMINTESDDDFYSDDEDAVAPCFSSKQIALEFDKHLDK</sequence>
<proteinExistence type="predicted"/>
<accession>A0A3M7PMX7</accession>
<dbReference type="Pfam" id="PF14769">
    <property type="entry name" value="CLAMP"/>
    <property type="match status" value="1"/>
</dbReference>
<dbReference type="Proteomes" id="UP000276133">
    <property type="component" value="Unassembled WGS sequence"/>
</dbReference>
<dbReference type="OrthoDB" id="6103133at2759"/>
<evidence type="ECO:0000313" key="1">
    <source>
        <dbReference type="EMBL" id="RMZ99997.1"/>
    </source>
</evidence>
<dbReference type="EMBL" id="REGN01009967">
    <property type="protein sequence ID" value="RMZ99997.1"/>
    <property type="molecule type" value="Genomic_DNA"/>
</dbReference>
<dbReference type="AlphaFoldDB" id="A0A3M7PMX7"/>
<evidence type="ECO:0000313" key="2">
    <source>
        <dbReference type="Proteomes" id="UP000276133"/>
    </source>
</evidence>
<keyword evidence="2" id="KW-1185">Reference proteome</keyword>
<name>A0A3M7PMX7_BRAPC</name>
<dbReference type="InterPro" id="IPR032727">
    <property type="entry name" value="CLAMP"/>
</dbReference>
<gene>
    <name evidence="1" type="ORF">BpHYR1_012214</name>
</gene>